<reference evidence="9" key="1">
    <citation type="journal article" date="2014" name="Nat. Commun.">
        <title>Genomic adaptations of the halophilic Dead Sea filamentous fungus Eurotium rubrum.</title>
        <authorList>
            <person name="Kis-Papo T."/>
            <person name="Weig A.R."/>
            <person name="Riley R."/>
            <person name="Persoh D."/>
            <person name="Salamov A."/>
            <person name="Sun H."/>
            <person name="Lipzen A."/>
            <person name="Wasser S.P."/>
            <person name="Rambold G."/>
            <person name="Grigoriev I.V."/>
            <person name="Nevo E."/>
        </authorList>
    </citation>
    <scope>NUCLEOTIDE SEQUENCE [LARGE SCALE GENOMIC DNA]</scope>
    <source>
        <strain evidence="9">CBS 135680</strain>
    </source>
</reference>
<dbReference type="Proteomes" id="UP000019804">
    <property type="component" value="Unassembled WGS sequence"/>
</dbReference>
<dbReference type="PANTHER" id="PTHR31123">
    <property type="entry name" value="ACCUMULATION OF DYADS PROTEIN 2-RELATED"/>
    <property type="match status" value="1"/>
</dbReference>
<keyword evidence="5 7" id="KW-0472">Membrane</keyword>
<dbReference type="GeneID" id="63694850"/>
<feature type="region of interest" description="Disordered" evidence="6">
    <location>
        <begin position="1"/>
        <end position="26"/>
    </location>
</feature>
<evidence type="ECO:0000313" key="9">
    <source>
        <dbReference type="Proteomes" id="UP000019804"/>
    </source>
</evidence>
<evidence type="ECO:0000313" key="8">
    <source>
        <dbReference type="EMBL" id="EYE93352.1"/>
    </source>
</evidence>
<dbReference type="EMBL" id="KK088432">
    <property type="protein sequence ID" value="EYE93352.1"/>
    <property type="molecule type" value="Genomic_DNA"/>
</dbReference>
<dbReference type="PROSITE" id="PS01114">
    <property type="entry name" value="GPR1_FUN34_YAAH"/>
    <property type="match status" value="1"/>
</dbReference>
<protein>
    <recommendedName>
        <fullName evidence="10">GPR1/FUN34/yaaH family-domain-containing protein</fullName>
    </recommendedName>
</protein>
<evidence type="ECO:0000256" key="6">
    <source>
        <dbReference type="SAM" id="MobiDB-lite"/>
    </source>
</evidence>
<dbReference type="STRING" id="1388766.A0A017S8R2"/>
<keyword evidence="4 7" id="KW-1133">Transmembrane helix</keyword>
<dbReference type="InterPro" id="IPR051633">
    <property type="entry name" value="AceTr"/>
</dbReference>
<dbReference type="GO" id="GO:0015123">
    <property type="term" value="F:acetate transmembrane transporter activity"/>
    <property type="evidence" value="ECO:0007669"/>
    <property type="project" value="TreeGrafter"/>
</dbReference>
<feature type="transmembrane region" description="Helical" evidence="7">
    <location>
        <begin position="76"/>
        <end position="95"/>
    </location>
</feature>
<evidence type="ECO:0000256" key="1">
    <source>
        <dbReference type="ARBA" id="ARBA00004141"/>
    </source>
</evidence>
<proteinExistence type="inferred from homology"/>
<dbReference type="InterPro" id="IPR047622">
    <property type="entry name" value="GPR1_FUN34_YAAH"/>
</dbReference>
<evidence type="ECO:0000256" key="3">
    <source>
        <dbReference type="ARBA" id="ARBA00022692"/>
    </source>
</evidence>
<feature type="transmembrane region" description="Helical" evidence="7">
    <location>
        <begin position="129"/>
        <end position="150"/>
    </location>
</feature>
<feature type="compositionally biased region" description="Low complexity" evidence="6">
    <location>
        <begin position="10"/>
        <end position="24"/>
    </location>
</feature>
<evidence type="ECO:0000256" key="7">
    <source>
        <dbReference type="SAM" id="Phobius"/>
    </source>
</evidence>
<dbReference type="RefSeq" id="XP_040637040.1">
    <property type="nucleotide sequence ID" value="XM_040779726.1"/>
</dbReference>
<gene>
    <name evidence="8" type="ORF">EURHEDRAFT_388073</name>
</gene>
<dbReference type="OrthoDB" id="3648309at2759"/>
<evidence type="ECO:0000256" key="5">
    <source>
        <dbReference type="ARBA" id="ARBA00023136"/>
    </source>
</evidence>
<evidence type="ECO:0000256" key="4">
    <source>
        <dbReference type="ARBA" id="ARBA00022989"/>
    </source>
</evidence>
<feature type="transmembrane region" description="Helical" evidence="7">
    <location>
        <begin position="198"/>
        <end position="219"/>
    </location>
</feature>
<name>A0A017S8R2_ASPRC</name>
<sequence length="284" mass="30467">MTDVIDKEQTNSTNPSNTTDNTNTAPQYYYIDPRYGPLARVNTAETQLPAFASELQPGLHRPGPVETQKMGNPAPLGLAAFALTTFILGTINMGARDITEPNIVVGPAFAYGGLVQLCAGMWEMAAGNTFGATALSSYGGFWISLAIVFTPGGFNIMSSLEKAGGGTPDMFYDSLGLFLLGWFIFTFLLVLCTLKSTFVFCGIFITVDIAFLLLGIGYIHRNGSSSPNEPVIKAGGLFALLAAFQAWYVCLAGLANDSNSFVRIPATHFPWSEKGRASRKKNLS</sequence>
<feature type="transmembrane region" description="Helical" evidence="7">
    <location>
        <begin position="101"/>
        <end position="122"/>
    </location>
</feature>
<comment type="similarity">
    <text evidence="2">Belongs to the acetate uptake transporter (AceTr) (TC 2.A.96) family.</text>
</comment>
<accession>A0A017S8R2</accession>
<dbReference type="HOGENOM" id="CLU_051062_0_1_1"/>
<dbReference type="GO" id="GO:0005886">
    <property type="term" value="C:plasma membrane"/>
    <property type="evidence" value="ECO:0007669"/>
    <property type="project" value="TreeGrafter"/>
</dbReference>
<comment type="subcellular location">
    <subcellularLocation>
        <location evidence="1">Membrane</location>
        <topology evidence="1">Multi-pass membrane protein</topology>
    </subcellularLocation>
</comment>
<dbReference type="InterPro" id="IPR000791">
    <property type="entry name" value="Gpr1/Fun34/SatP-like"/>
</dbReference>
<organism evidence="8 9">
    <name type="scientific">Aspergillus ruber (strain CBS 135680)</name>
    <dbReference type="NCBI Taxonomy" id="1388766"/>
    <lineage>
        <taxon>Eukaryota</taxon>
        <taxon>Fungi</taxon>
        <taxon>Dikarya</taxon>
        <taxon>Ascomycota</taxon>
        <taxon>Pezizomycotina</taxon>
        <taxon>Eurotiomycetes</taxon>
        <taxon>Eurotiomycetidae</taxon>
        <taxon>Eurotiales</taxon>
        <taxon>Aspergillaceae</taxon>
        <taxon>Aspergillus</taxon>
        <taxon>Aspergillus subgen. Aspergillus</taxon>
    </lineage>
</organism>
<evidence type="ECO:0000256" key="2">
    <source>
        <dbReference type="ARBA" id="ARBA00005587"/>
    </source>
</evidence>
<dbReference type="PANTHER" id="PTHR31123:SF1">
    <property type="entry name" value="ACCUMULATION OF DYADS PROTEIN 2-RELATED"/>
    <property type="match status" value="1"/>
</dbReference>
<keyword evidence="3 7" id="KW-0812">Transmembrane</keyword>
<keyword evidence="9" id="KW-1185">Reference proteome</keyword>
<feature type="transmembrane region" description="Helical" evidence="7">
    <location>
        <begin position="170"/>
        <end position="191"/>
    </location>
</feature>
<feature type="transmembrane region" description="Helical" evidence="7">
    <location>
        <begin position="231"/>
        <end position="254"/>
    </location>
</feature>
<dbReference type="NCBIfam" id="NF038013">
    <property type="entry name" value="AceTr_1"/>
    <property type="match status" value="1"/>
</dbReference>
<evidence type="ECO:0008006" key="10">
    <source>
        <dbReference type="Google" id="ProtNLM"/>
    </source>
</evidence>
<dbReference type="AlphaFoldDB" id="A0A017S8R2"/>
<dbReference type="Pfam" id="PF01184">
    <property type="entry name" value="Gpr1_Fun34_YaaH"/>
    <property type="match status" value="1"/>
</dbReference>